<organism evidence="1 2">
    <name type="scientific">Nocardia uniformis</name>
    <dbReference type="NCBI Taxonomy" id="53432"/>
    <lineage>
        <taxon>Bacteria</taxon>
        <taxon>Bacillati</taxon>
        <taxon>Actinomycetota</taxon>
        <taxon>Actinomycetes</taxon>
        <taxon>Mycobacteriales</taxon>
        <taxon>Nocardiaceae</taxon>
        <taxon>Nocardia</taxon>
    </lineage>
</organism>
<keyword evidence="2" id="KW-1185">Reference proteome</keyword>
<evidence type="ECO:0000313" key="2">
    <source>
        <dbReference type="Proteomes" id="UP000586827"/>
    </source>
</evidence>
<comment type="caution">
    <text evidence="1">The sequence shown here is derived from an EMBL/GenBank/DDBJ whole genome shotgun (WGS) entry which is preliminary data.</text>
</comment>
<protein>
    <submittedName>
        <fullName evidence="1">DUF4913 domain-containing protein</fullName>
    </submittedName>
</protein>
<dbReference type="InterPro" id="IPR032584">
    <property type="entry name" value="DUF4913"/>
</dbReference>
<dbReference type="AlphaFoldDB" id="A0A849CD31"/>
<reference evidence="1 2" key="1">
    <citation type="submission" date="2020-05" db="EMBL/GenBank/DDBJ databases">
        <title>MicrobeNet Type strains.</title>
        <authorList>
            <person name="Nicholson A.C."/>
        </authorList>
    </citation>
    <scope>NUCLEOTIDE SEQUENCE [LARGE SCALE GENOMIC DNA]</scope>
    <source>
        <strain evidence="1 2">JCM 3224</strain>
    </source>
</reference>
<evidence type="ECO:0000313" key="1">
    <source>
        <dbReference type="EMBL" id="NNH72999.1"/>
    </source>
</evidence>
<name>A0A849CD31_9NOCA</name>
<dbReference type="Pfam" id="PF16259">
    <property type="entry name" value="DUF4913"/>
    <property type="match status" value="1"/>
</dbReference>
<dbReference type="EMBL" id="JABELX010000009">
    <property type="protein sequence ID" value="NNH72999.1"/>
    <property type="molecule type" value="Genomic_DNA"/>
</dbReference>
<sequence>MSGLSKPGSDGDRPAPLFRNVGQFVECWLAPTLAGKLTNSGGSGGRVWCPQWWRHPEVAVRLTALWQAWEAARATGSADAMSSWWIHHGDPHLRVLCDGDAGPMYRCGSARHHDLAPFPTTPVPPGWFDDLAA</sequence>
<proteinExistence type="predicted"/>
<accession>A0A849CD31</accession>
<dbReference type="RefSeq" id="WP_067523484.1">
    <property type="nucleotide sequence ID" value="NZ_JABELX010000009.1"/>
</dbReference>
<dbReference type="Proteomes" id="UP000586827">
    <property type="component" value="Unassembled WGS sequence"/>
</dbReference>
<gene>
    <name evidence="1" type="ORF">HLB23_24585</name>
</gene>